<dbReference type="GO" id="GO:0016887">
    <property type="term" value="F:ATP hydrolysis activity"/>
    <property type="evidence" value="ECO:0007669"/>
    <property type="project" value="InterPro"/>
</dbReference>
<keyword evidence="7" id="KW-0067">ATP-binding</keyword>
<evidence type="ECO:0000256" key="2">
    <source>
        <dbReference type="ARBA" id="ARBA00007448"/>
    </source>
</evidence>
<gene>
    <name evidence="15" type="primary">bcsl1b</name>
    <name evidence="15" type="ORF">CFO_g3779</name>
</gene>
<keyword evidence="5" id="KW-0999">Mitochondrion inner membrane</keyword>
<comment type="catalytic activity">
    <reaction evidence="11">
        <text>ATP + H2O = ADP + phosphate + H(+)</text>
        <dbReference type="Rhea" id="RHEA:13065"/>
        <dbReference type="ChEBI" id="CHEBI:15377"/>
        <dbReference type="ChEBI" id="CHEBI:15378"/>
        <dbReference type="ChEBI" id="CHEBI:30616"/>
        <dbReference type="ChEBI" id="CHEBI:43474"/>
        <dbReference type="ChEBI" id="CHEBI:456216"/>
    </reaction>
    <physiologicalReaction direction="left-to-right" evidence="11">
        <dbReference type="Rhea" id="RHEA:13066"/>
    </physiologicalReaction>
</comment>
<dbReference type="Gene3D" id="3.40.50.300">
    <property type="entry name" value="P-loop containing nucleotide triphosphate hydrolases"/>
    <property type="match status" value="1"/>
</dbReference>
<feature type="compositionally biased region" description="Polar residues" evidence="12">
    <location>
        <begin position="790"/>
        <end position="803"/>
    </location>
</feature>
<dbReference type="Proteomes" id="UP000034841">
    <property type="component" value="Unassembled WGS sequence"/>
</dbReference>
<dbReference type="SMART" id="SM00382">
    <property type="entry name" value="AAA"/>
    <property type="match status" value="1"/>
</dbReference>
<evidence type="ECO:0000256" key="1">
    <source>
        <dbReference type="ARBA" id="ARBA00004434"/>
    </source>
</evidence>
<dbReference type="SMART" id="SM01024">
    <property type="entry name" value="BCS1_N"/>
    <property type="match status" value="1"/>
</dbReference>
<dbReference type="InterPro" id="IPR027417">
    <property type="entry name" value="P-loop_NTPase"/>
</dbReference>
<comment type="similarity">
    <text evidence="2">Belongs to the AAA ATPase family. BCS1 subfamily.</text>
</comment>
<evidence type="ECO:0000259" key="14">
    <source>
        <dbReference type="SMART" id="SM01024"/>
    </source>
</evidence>
<sequence>MTSSATGAVAATSLLTGSPLQSLFEAYTPGFSSLHSFFLKWLHIDITKLAMAVTICAMLSGAIGNIGDMATRFYWWIARFLTASISITAKDRLNREVINWLSAHVLRPKRTGDIFSTLSCSETRTMIACSSETFTQNDAFIHSRCMEIDDSAVSDTSSASSLDRPAGRDNRRAPVHYLPTFGISWFRFEGKLFLVRRVNSGDSQSQKLPFVHEPYSSEYQEAATGAEPLVIMCLGRSIDPIKRFLNACQEFTAKQAEKYVTVRTVRGRWRNDEWDVTILRPRRSLDSVYISKEVKESLIQDITTYLLPSTRNYYLSHGIPYRRGYLFHGPPGTGKTSLSFALAAHFNIPLHVINLQMIQGDSDLEVLFIALPPRCIVLLEDIDCICMKRRRQFTTHDPDDGGVSSSSESEDERNHRSYFNLSLSGLLNVLDGVISQEGRIVVMTSNMPEKLDEALVRPGRIDRNVHLGLLSHECASEMFFRMYTDLLPTKAHVEEEDHFFGSDSTSRLYSSFTASKPQEHWTHRTLNELASDFAQAIPEEKLSPALVQGFLLDYKHSPFEAVRAVRPWVDAEMKRLQIAEGLKQRSQEKKQEKMKYRRQNRKLNVMQRDLNLKQSMKDTMSRMEEMARSEEKELRKKEAIARGEHVSSSSSSSPSDSSSDSDSSPKKHRKHKKRKDGKKKNKRNTDVKEGKNEDSDCSTKGSSSAPKDLMSPITPASTSEPEMSAEVESQDQKSNLNVPLEDRQALVSPETVEDVEAVPEKLISVIDKTIAEEQKPTDYNIASARPENAAQATPQPEIQSTDLLEQEPVEQGAKPGQEARVLADNERRNDQINDDVERPQSTHQVKERLQKIDEEPENVREQRGDLQEAESFFPSAPATPASAPPSSVPSSLLEVEDNAGGTPPLPSPVSQTRPHTPPRLLGKLPLLRRHASVGGSSADSTKSPRRLSANFGDVVGSVMDFRSLSSSRRNSNASMAAVAVTPSDPGASRNDMAPAPTSSAEAASSPHERVQPHLHNESRIAASGAEEKVKDEKPRELVGP</sequence>
<keyword evidence="6" id="KW-0378">Hydrolase</keyword>
<feature type="compositionally biased region" description="Basic and acidic residues" evidence="12">
    <location>
        <begin position="1006"/>
        <end position="1018"/>
    </location>
</feature>
<dbReference type="Pfam" id="PF00004">
    <property type="entry name" value="AAA"/>
    <property type="match status" value="1"/>
</dbReference>
<organism evidence="15 16">
    <name type="scientific">Ceratocystis fimbriata f. sp. platani</name>
    <dbReference type="NCBI Taxonomy" id="88771"/>
    <lineage>
        <taxon>Eukaryota</taxon>
        <taxon>Fungi</taxon>
        <taxon>Dikarya</taxon>
        <taxon>Ascomycota</taxon>
        <taxon>Pezizomycotina</taxon>
        <taxon>Sordariomycetes</taxon>
        <taxon>Hypocreomycetidae</taxon>
        <taxon>Microascales</taxon>
        <taxon>Ceratocystidaceae</taxon>
        <taxon>Ceratocystis</taxon>
    </lineage>
</organism>
<evidence type="ECO:0000259" key="13">
    <source>
        <dbReference type="SMART" id="SM00382"/>
    </source>
</evidence>
<feature type="compositionally biased region" description="Basic residues" evidence="12">
    <location>
        <begin position="666"/>
        <end position="682"/>
    </location>
</feature>
<dbReference type="AlphaFoldDB" id="A0A0F8BMV7"/>
<reference evidence="15 16" key="1">
    <citation type="submission" date="2015-04" db="EMBL/GenBank/DDBJ databases">
        <title>Genome sequence of Ceratocystis platani, a major pathogen of plane trees.</title>
        <authorList>
            <person name="Belbahri L."/>
        </authorList>
    </citation>
    <scope>NUCLEOTIDE SEQUENCE [LARGE SCALE GENOMIC DNA]</scope>
    <source>
        <strain evidence="15 16">CFO</strain>
    </source>
</reference>
<dbReference type="InterPro" id="IPR003960">
    <property type="entry name" value="ATPase_AAA_CS"/>
</dbReference>
<feature type="region of interest" description="Disordered" evidence="12">
    <location>
        <begin position="582"/>
        <end position="752"/>
    </location>
</feature>
<keyword evidence="4" id="KW-0547">Nucleotide-binding</keyword>
<feature type="region of interest" description="Disordered" evidence="12">
    <location>
        <begin position="964"/>
        <end position="1040"/>
    </location>
</feature>
<dbReference type="SUPFAM" id="SSF52540">
    <property type="entry name" value="P-loop containing nucleoside triphosphate hydrolases"/>
    <property type="match status" value="1"/>
</dbReference>
<evidence type="ECO:0000256" key="12">
    <source>
        <dbReference type="SAM" id="MobiDB-lite"/>
    </source>
</evidence>
<accession>A0A0F8BMV7</accession>
<feature type="compositionally biased region" description="Low complexity" evidence="12">
    <location>
        <begin position="647"/>
        <end position="662"/>
    </location>
</feature>
<dbReference type="Pfam" id="PF25426">
    <property type="entry name" value="AAA_lid_BCS1"/>
    <property type="match status" value="1"/>
</dbReference>
<evidence type="ECO:0000256" key="8">
    <source>
        <dbReference type="ARBA" id="ARBA00022989"/>
    </source>
</evidence>
<dbReference type="GO" id="GO:0005524">
    <property type="term" value="F:ATP binding"/>
    <property type="evidence" value="ECO:0007669"/>
    <property type="project" value="UniProtKB-KW"/>
</dbReference>
<name>A0A0F8BMV7_CERFI</name>
<dbReference type="InterPro" id="IPR003593">
    <property type="entry name" value="AAA+_ATPase"/>
</dbReference>
<dbReference type="InterPro" id="IPR057495">
    <property type="entry name" value="AAA_lid_BCS1"/>
</dbReference>
<keyword evidence="8" id="KW-1133">Transmembrane helix</keyword>
<evidence type="ECO:0000256" key="6">
    <source>
        <dbReference type="ARBA" id="ARBA00022801"/>
    </source>
</evidence>
<feature type="compositionally biased region" description="Basic and acidic residues" evidence="12">
    <location>
        <begin position="615"/>
        <end position="645"/>
    </location>
</feature>
<evidence type="ECO:0000256" key="3">
    <source>
        <dbReference type="ARBA" id="ARBA00022692"/>
    </source>
</evidence>
<evidence type="ECO:0000256" key="5">
    <source>
        <dbReference type="ARBA" id="ARBA00022792"/>
    </source>
</evidence>
<dbReference type="InterPro" id="IPR050747">
    <property type="entry name" value="Mitochondrial_chaperone_BCS1"/>
</dbReference>
<feature type="compositionally biased region" description="Basic and acidic residues" evidence="12">
    <location>
        <begin position="1025"/>
        <end position="1040"/>
    </location>
</feature>
<proteinExistence type="inferred from homology"/>
<dbReference type="InterPro" id="IPR014851">
    <property type="entry name" value="BCS1_N"/>
</dbReference>
<evidence type="ECO:0000256" key="9">
    <source>
        <dbReference type="ARBA" id="ARBA00023128"/>
    </source>
</evidence>
<dbReference type="Pfam" id="PF08740">
    <property type="entry name" value="BCS1_N"/>
    <property type="match status" value="1"/>
</dbReference>
<feature type="compositionally biased region" description="Basic and acidic residues" evidence="12">
    <location>
        <begin position="683"/>
        <end position="694"/>
    </location>
</feature>
<keyword evidence="16" id="KW-1185">Reference proteome</keyword>
<evidence type="ECO:0000256" key="4">
    <source>
        <dbReference type="ARBA" id="ARBA00022741"/>
    </source>
</evidence>
<evidence type="ECO:0000256" key="10">
    <source>
        <dbReference type="ARBA" id="ARBA00023136"/>
    </source>
</evidence>
<feature type="compositionally biased region" description="Basic and acidic residues" evidence="12">
    <location>
        <begin position="821"/>
        <end position="866"/>
    </location>
</feature>
<dbReference type="OrthoDB" id="10251412at2759"/>
<dbReference type="InterPro" id="IPR003959">
    <property type="entry name" value="ATPase_AAA_core"/>
</dbReference>
<keyword evidence="10" id="KW-0472">Membrane</keyword>
<evidence type="ECO:0000313" key="15">
    <source>
        <dbReference type="EMBL" id="KKF93838.1"/>
    </source>
</evidence>
<keyword evidence="3" id="KW-0812">Transmembrane</keyword>
<evidence type="ECO:0000256" key="7">
    <source>
        <dbReference type="ARBA" id="ARBA00022840"/>
    </source>
</evidence>
<evidence type="ECO:0000256" key="11">
    <source>
        <dbReference type="ARBA" id="ARBA00048778"/>
    </source>
</evidence>
<dbReference type="PROSITE" id="PS00674">
    <property type="entry name" value="AAA"/>
    <property type="match status" value="1"/>
</dbReference>
<keyword evidence="9" id="KW-0496">Mitochondrion</keyword>
<feature type="domain" description="AAA+ ATPase" evidence="13">
    <location>
        <begin position="321"/>
        <end position="471"/>
    </location>
</feature>
<feature type="region of interest" description="Disordered" evidence="12">
    <location>
        <begin position="769"/>
        <end position="948"/>
    </location>
</feature>
<comment type="subcellular location">
    <subcellularLocation>
        <location evidence="1">Mitochondrion inner membrane</location>
        <topology evidence="1">Single-pass membrane protein</topology>
    </subcellularLocation>
</comment>
<dbReference type="GO" id="GO:0005743">
    <property type="term" value="C:mitochondrial inner membrane"/>
    <property type="evidence" value="ECO:0007669"/>
    <property type="project" value="UniProtKB-SubCell"/>
</dbReference>
<feature type="compositionally biased region" description="Basic and acidic residues" evidence="12">
    <location>
        <begin position="582"/>
        <end position="594"/>
    </location>
</feature>
<feature type="domain" description="BCS1 N-terminal" evidence="14">
    <location>
        <begin position="57"/>
        <end position="288"/>
    </location>
</feature>
<dbReference type="EMBL" id="LBBL01000204">
    <property type="protein sequence ID" value="KKF93838.1"/>
    <property type="molecule type" value="Genomic_DNA"/>
</dbReference>
<feature type="compositionally biased region" description="Low complexity" evidence="12">
    <location>
        <begin position="964"/>
        <end position="977"/>
    </location>
</feature>
<dbReference type="PANTHER" id="PTHR23070">
    <property type="entry name" value="BCS1 AAA-TYPE ATPASE"/>
    <property type="match status" value="1"/>
</dbReference>
<protein>
    <submittedName>
        <fullName evidence="15">Putative mitochondrial chaperone BCS1-B</fullName>
    </submittedName>
</protein>
<feature type="compositionally biased region" description="Low complexity" evidence="12">
    <location>
        <begin position="993"/>
        <end position="1005"/>
    </location>
</feature>
<comment type="caution">
    <text evidence="15">The sequence shown here is derived from an EMBL/GenBank/DDBJ whole genome shotgun (WGS) entry which is preliminary data.</text>
</comment>
<evidence type="ECO:0000313" key="16">
    <source>
        <dbReference type="Proteomes" id="UP000034841"/>
    </source>
</evidence>